<sequence>MFYLSQTESERKEYIKLLQTVGSLSHLFSDSPTPYLYYRAAENIFCRVFEAENLSRGDVSADAAKNKLGIGLKTFLHGNGKTYQKIAEFNKDLSVYEGKNSDEVVDIISKMRNERINFTMRSHGLNDMIYHLVTREEGSFNLYEEHMDLVDMSSIKSIKEKGNTIFFQDKFAEYKFYKAKSTLFKRFKTKKPIDSFDVEILKDPYSFLLERTGSALDLVKEPEETFEKVYLPLYSTRDGEVHAGSGLNQWNAGGRSRHHDELYIPIPKWIHEDFEGFFPYKLGSGKPGTPFAIVLPDGIEYNAKVCQENGKALMTNPNKLLGHWLLRHVLQVPVNTLVTYSMLEDIGIDSVVVTKINEDRFKIHFSKIGSYQEFEDEFKGSKKKR</sequence>
<keyword evidence="3" id="KW-1185">Reference proteome</keyword>
<gene>
    <name evidence="2" type="ORF">SAMN05421676_10210</name>
</gene>
<name>A0A1I0A296_9BACI</name>
<dbReference type="RefSeq" id="WP_093131659.1">
    <property type="nucleotide sequence ID" value="NZ_FOHJ01000002.1"/>
</dbReference>
<dbReference type="EMBL" id="FOHJ01000002">
    <property type="protein sequence ID" value="SES88257.1"/>
    <property type="molecule type" value="Genomic_DNA"/>
</dbReference>
<dbReference type="Proteomes" id="UP000199095">
    <property type="component" value="Unassembled WGS sequence"/>
</dbReference>
<keyword evidence="2" id="KW-0540">Nuclease</keyword>
<evidence type="ECO:0000259" key="1">
    <source>
        <dbReference type="Pfam" id="PF20731"/>
    </source>
</evidence>
<evidence type="ECO:0000313" key="2">
    <source>
        <dbReference type="EMBL" id="SES88257.1"/>
    </source>
</evidence>
<keyword evidence="2" id="KW-0255">Endonuclease</keyword>
<reference evidence="3" key="1">
    <citation type="submission" date="2016-10" db="EMBL/GenBank/DDBJ databases">
        <authorList>
            <person name="Varghese N."/>
            <person name="Submissions S."/>
        </authorList>
    </citation>
    <scope>NUCLEOTIDE SEQUENCE [LARGE SCALE GENOMIC DNA]</scope>
    <source>
        <strain evidence="3">CGMCC 1.3566</strain>
    </source>
</reference>
<proteinExistence type="predicted"/>
<dbReference type="GO" id="GO:0004519">
    <property type="term" value="F:endonuclease activity"/>
    <property type="evidence" value="ECO:0007669"/>
    <property type="project" value="UniProtKB-KW"/>
</dbReference>
<accession>A0A1I0A296</accession>
<feature type="domain" description="Restriction endonuclease type II NgoFVII C-terminal B3-like DNA-binding" evidence="1">
    <location>
        <begin position="235"/>
        <end position="355"/>
    </location>
</feature>
<dbReference type="Pfam" id="PF20731">
    <property type="entry name" value="RE_NgoFVII_C"/>
    <property type="match status" value="1"/>
</dbReference>
<protein>
    <submittedName>
        <fullName evidence="2">NgoFVII restriction endonuclease</fullName>
    </submittedName>
</protein>
<keyword evidence="2" id="KW-0378">Hydrolase</keyword>
<dbReference type="OrthoDB" id="1296974at2"/>
<organism evidence="2 3">
    <name type="scientific">Salinibacillus kushneri</name>
    <dbReference type="NCBI Taxonomy" id="237682"/>
    <lineage>
        <taxon>Bacteria</taxon>
        <taxon>Bacillati</taxon>
        <taxon>Bacillota</taxon>
        <taxon>Bacilli</taxon>
        <taxon>Bacillales</taxon>
        <taxon>Bacillaceae</taxon>
        <taxon>Salinibacillus</taxon>
    </lineage>
</organism>
<dbReference type="AlphaFoldDB" id="A0A1I0A296"/>
<evidence type="ECO:0000313" key="3">
    <source>
        <dbReference type="Proteomes" id="UP000199095"/>
    </source>
</evidence>
<dbReference type="InterPro" id="IPR048923">
    <property type="entry name" value="RE_NgoFVII_C"/>
</dbReference>